<evidence type="ECO:0000256" key="4">
    <source>
        <dbReference type="ARBA" id="ARBA00022801"/>
    </source>
</evidence>
<dbReference type="Gene3D" id="3.90.79.10">
    <property type="entry name" value="Nucleoside Triphosphate Pyrophosphohydrolase"/>
    <property type="match status" value="1"/>
</dbReference>
<evidence type="ECO:0000313" key="9">
    <source>
        <dbReference type="Proteomes" id="UP000244727"/>
    </source>
</evidence>
<feature type="domain" description="Nudix hydrolase" evidence="7">
    <location>
        <begin position="18"/>
        <end position="150"/>
    </location>
</feature>
<evidence type="ECO:0000256" key="6">
    <source>
        <dbReference type="ARBA" id="ARBA00023211"/>
    </source>
</evidence>
<evidence type="ECO:0000256" key="1">
    <source>
        <dbReference type="ARBA" id="ARBA00001936"/>
    </source>
</evidence>
<evidence type="ECO:0000256" key="3">
    <source>
        <dbReference type="ARBA" id="ARBA00022723"/>
    </source>
</evidence>
<proteinExistence type="predicted"/>
<evidence type="ECO:0000256" key="2">
    <source>
        <dbReference type="ARBA" id="ARBA00001946"/>
    </source>
</evidence>
<comment type="cofactor">
    <cofactor evidence="1">
        <name>Mn(2+)</name>
        <dbReference type="ChEBI" id="CHEBI:29035"/>
    </cofactor>
</comment>
<dbReference type="GeneID" id="36513244"/>
<dbReference type="GO" id="GO:0010945">
    <property type="term" value="F:coenzyme A diphosphatase activity"/>
    <property type="evidence" value="ECO:0007669"/>
    <property type="project" value="InterPro"/>
</dbReference>
<dbReference type="PANTHER" id="PTHR12992:SF11">
    <property type="entry name" value="MITOCHONDRIAL COENZYME A DIPHOSPHATASE NUDT8"/>
    <property type="match status" value="1"/>
</dbReference>
<keyword evidence="6" id="KW-0464">Manganese</keyword>
<comment type="cofactor">
    <cofactor evidence="2">
        <name>Mg(2+)</name>
        <dbReference type="ChEBI" id="CHEBI:18420"/>
    </cofactor>
</comment>
<dbReference type="PROSITE" id="PS51462">
    <property type="entry name" value="NUDIX"/>
    <property type="match status" value="1"/>
</dbReference>
<reference evidence="8 9" key="1">
    <citation type="submission" date="2018-04" db="EMBL/GenBank/DDBJ databases">
        <title>Halococcoides cellulosivorans gen. nov., sp. nov., an extremely halophilic cellulose-utilizing haloarchaeon from hypersaline lakes.</title>
        <authorList>
            <person name="Sorokin D.Y."/>
            <person name="Toshchakov S.V."/>
            <person name="Samarov N.I."/>
            <person name="Korzhenkov A."/>
            <person name="Kublanov I.V."/>
        </authorList>
    </citation>
    <scope>NUCLEOTIDE SEQUENCE [LARGE SCALE GENOMIC DNA]</scope>
    <source>
        <strain evidence="8 9">HArcel1</strain>
    </source>
</reference>
<gene>
    <name evidence="8" type="ORF">HARCEL1_12015</name>
</gene>
<dbReference type="CDD" id="cd03426">
    <property type="entry name" value="NUDIX_CoAse_Nudt7"/>
    <property type="match status" value="1"/>
</dbReference>
<dbReference type="GO" id="GO:0046872">
    <property type="term" value="F:metal ion binding"/>
    <property type="evidence" value="ECO:0007669"/>
    <property type="project" value="UniProtKB-KW"/>
</dbReference>
<sequence>MDLGRVGDREATTVDDTARAASVLVPVLVDREALIVIRRADHLDDHAGEVSFPGGKREPEDADREATALREAHEEIGLDPHTASVYGRLDDIRTVTDYSVRPFVARVPDREYVPCDHEEVASVERVSIDAVTDRTNYESETREHPEYGEIEVHYFHVGSVTVWGATARILIDFLETVTDWRVPRS</sequence>
<evidence type="ECO:0000313" key="8">
    <source>
        <dbReference type="EMBL" id="AWB28378.1"/>
    </source>
</evidence>
<dbReference type="Pfam" id="PF00293">
    <property type="entry name" value="NUDIX"/>
    <property type="match status" value="1"/>
</dbReference>
<dbReference type="RefSeq" id="WP_108383826.1">
    <property type="nucleotide sequence ID" value="NZ_CP028858.1"/>
</dbReference>
<dbReference type="PANTHER" id="PTHR12992">
    <property type="entry name" value="NUDIX HYDROLASE"/>
    <property type="match status" value="1"/>
</dbReference>
<protein>
    <submittedName>
        <fullName evidence="8">Coenzyme A pyrophosphatase</fullName>
    </submittedName>
</protein>
<evidence type="ECO:0000259" key="7">
    <source>
        <dbReference type="PROSITE" id="PS51462"/>
    </source>
</evidence>
<accession>A0A2R4X3L3</accession>
<keyword evidence="4" id="KW-0378">Hydrolase</keyword>
<organism evidence="8 9">
    <name type="scientific">Halococcoides cellulosivorans</name>
    <dbReference type="NCBI Taxonomy" id="1679096"/>
    <lineage>
        <taxon>Archaea</taxon>
        <taxon>Methanobacteriati</taxon>
        <taxon>Methanobacteriota</taxon>
        <taxon>Stenosarchaea group</taxon>
        <taxon>Halobacteria</taxon>
        <taxon>Halobacteriales</taxon>
        <taxon>Haloarculaceae</taxon>
        <taxon>Halococcoides</taxon>
    </lineage>
</organism>
<dbReference type="KEGG" id="harc:HARCEL1_12015"/>
<dbReference type="InterPro" id="IPR000086">
    <property type="entry name" value="NUDIX_hydrolase_dom"/>
</dbReference>
<dbReference type="AlphaFoldDB" id="A0A2R4X3L3"/>
<dbReference type="EMBL" id="CP028858">
    <property type="protein sequence ID" value="AWB28378.1"/>
    <property type="molecule type" value="Genomic_DNA"/>
</dbReference>
<keyword evidence="3" id="KW-0479">Metal-binding</keyword>
<evidence type="ECO:0000256" key="5">
    <source>
        <dbReference type="ARBA" id="ARBA00022842"/>
    </source>
</evidence>
<name>A0A2R4X3L3_9EURY</name>
<keyword evidence="5" id="KW-0460">Magnesium</keyword>
<dbReference type="SUPFAM" id="SSF55811">
    <property type="entry name" value="Nudix"/>
    <property type="match status" value="1"/>
</dbReference>
<dbReference type="Proteomes" id="UP000244727">
    <property type="component" value="Chromosome"/>
</dbReference>
<dbReference type="InterPro" id="IPR015797">
    <property type="entry name" value="NUDIX_hydrolase-like_dom_sf"/>
</dbReference>
<keyword evidence="9" id="KW-1185">Reference proteome</keyword>
<dbReference type="InterPro" id="IPR045121">
    <property type="entry name" value="CoAse"/>
</dbReference>